<proteinExistence type="predicted"/>
<gene>
    <name evidence="2" type="ORF">UFOVP1266_13</name>
    <name evidence="1" type="ORF">UFOVP876_13</name>
</gene>
<sequence length="131" mass="13571">MATNVYTGRNLTLSINAVAYSAQISSATLTPTQNTTQYITLTGSAAKQEPVTWSLDVTGFQDWATTTGISKNLYDAANTGTPIAFSLVVTAGTAKTITGNVIPIFANIGGDATAALEQTYSFPVDGNITVA</sequence>
<protein>
    <submittedName>
        <fullName evidence="1">Uncharacterized protein</fullName>
    </submittedName>
</protein>
<reference evidence="1" key="1">
    <citation type="submission" date="2020-05" db="EMBL/GenBank/DDBJ databases">
        <authorList>
            <person name="Chiriac C."/>
            <person name="Salcher M."/>
            <person name="Ghai R."/>
            <person name="Kavagutti S V."/>
        </authorList>
    </citation>
    <scope>NUCLEOTIDE SEQUENCE</scope>
</reference>
<name>A0A6J5PGX8_9CAUD</name>
<dbReference type="EMBL" id="LR797222">
    <property type="protein sequence ID" value="CAB4194952.1"/>
    <property type="molecule type" value="Genomic_DNA"/>
</dbReference>
<accession>A0A6J5PGX8</accession>
<evidence type="ECO:0000313" key="1">
    <source>
        <dbReference type="EMBL" id="CAB4168408.1"/>
    </source>
</evidence>
<evidence type="ECO:0000313" key="2">
    <source>
        <dbReference type="EMBL" id="CAB4194952.1"/>
    </source>
</evidence>
<organism evidence="1">
    <name type="scientific">uncultured Caudovirales phage</name>
    <dbReference type="NCBI Taxonomy" id="2100421"/>
    <lineage>
        <taxon>Viruses</taxon>
        <taxon>Duplodnaviria</taxon>
        <taxon>Heunggongvirae</taxon>
        <taxon>Uroviricota</taxon>
        <taxon>Caudoviricetes</taxon>
        <taxon>Peduoviridae</taxon>
        <taxon>Maltschvirus</taxon>
        <taxon>Maltschvirus maltsch</taxon>
    </lineage>
</organism>
<dbReference type="EMBL" id="LR796823">
    <property type="protein sequence ID" value="CAB4168408.1"/>
    <property type="molecule type" value="Genomic_DNA"/>
</dbReference>